<dbReference type="STRING" id="1280950.HJO_07067"/>
<dbReference type="EMBL" id="ARYK01000003">
    <property type="protein sequence ID" value="KCZ92695.1"/>
    <property type="molecule type" value="Genomic_DNA"/>
</dbReference>
<feature type="transmembrane region" description="Helical" evidence="1">
    <location>
        <begin position="7"/>
        <end position="30"/>
    </location>
</feature>
<keyword evidence="1" id="KW-0472">Membrane</keyword>
<dbReference type="eggNOG" id="ENOG50314YI">
    <property type="taxonomic scope" value="Bacteria"/>
</dbReference>
<evidence type="ECO:0000313" key="2">
    <source>
        <dbReference type="EMBL" id="KCZ92695.1"/>
    </source>
</evidence>
<feature type="transmembrane region" description="Helical" evidence="1">
    <location>
        <begin position="111"/>
        <end position="133"/>
    </location>
</feature>
<dbReference type="PATRIC" id="fig|1280950.3.peg.1416"/>
<sequence>MTSIFRIDIVASILAILVGLLNLGAYWGLFWTPPESGAELHLRVGISVAVIVVLTIIISIIIAILNRNAPDSDEREEMIGLRASRNAMYIFAGGVTYIFLDAFEGHTPMDFAHLAIGVFILAESVRLASLFHYTRTSV</sequence>
<comment type="caution">
    <text evidence="2">The sequence shown here is derived from an EMBL/GenBank/DDBJ whole genome shotgun (WGS) entry which is preliminary data.</text>
</comment>
<proteinExistence type="predicted"/>
<evidence type="ECO:0000313" key="3">
    <source>
        <dbReference type="Proteomes" id="UP000025171"/>
    </source>
</evidence>
<accession>A0A059FPT5</accession>
<reference evidence="2 3" key="1">
    <citation type="journal article" date="2014" name="Antonie Van Leeuwenhoek">
        <title>Hyphomonas beringensis sp. nov. and Hyphomonas chukchiensis sp. nov., isolated from surface seawater of the Bering Sea and Chukchi Sea.</title>
        <authorList>
            <person name="Li C."/>
            <person name="Lai Q."/>
            <person name="Li G."/>
            <person name="Dong C."/>
            <person name="Wang J."/>
            <person name="Liao Y."/>
            <person name="Shao Z."/>
        </authorList>
    </citation>
    <scope>NUCLEOTIDE SEQUENCE [LARGE SCALE GENOMIC DNA]</scope>
    <source>
        <strain evidence="2 3">MHS-2</strain>
    </source>
</reference>
<evidence type="ECO:0000256" key="1">
    <source>
        <dbReference type="SAM" id="Phobius"/>
    </source>
</evidence>
<protein>
    <recommendedName>
        <fullName evidence="4">DUF2178 domain-containing protein</fullName>
    </recommendedName>
</protein>
<gene>
    <name evidence="2" type="ORF">HJO_07067</name>
</gene>
<evidence type="ECO:0008006" key="4">
    <source>
        <dbReference type="Google" id="ProtNLM"/>
    </source>
</evidence>
<organism evidence="2 3">
    <name type="scientific">Hyphomonas johnsonii MHS-2</name>
    <dbReference type="NCBI Taxonomy" id="1280950"/>
    <lineage>
        <taxon>Bacteria</taxon>
        <taxon>Pseudomonadati</taxon>
        <taxon>Pseudomonadota</taxon>
        <taxon>Alphaproteobacteria</taxon>
        <taxon>Hyphomonadales</taxon>
        <taxon>Hyphomonadaceae</taxon>
        <taxon>Hyphomonas</taxon>
    </lineage>
</organism>
<feature type="transmembrane region" description="Helical" evidence="1">
    <location>
        <begin position="86"/>
        <end position="105"/>
    </location>
</feature>
<dbReference type="OrthoDB" id="9858172at2"/>
<dbReference type="AlphaFoldDB" id="A0A059FPT5"/>
<name>A0A059FPT5_9PROT</name>
<feature type="transmembrane region" description="Helical" evidence="1">
    <location>
        <begin position="42"/>
        <end position="65"/>
    </location>
</feature>
<keyword evidence="1" id="KW-1133">Transmembrane helix</keyword>
<dbReference type="RefSeq" id="WP_035615526.1">
    <property type="nucleotide sequence ID" value="NZ_ARYK01000003.1"/>
</dbReference>
<keyword evidence="1" id="KW-0812">Transmembrane</keyword>
<dbReference type="Proteomes" id="UP000025171">
    <property type="component" value="Unassembled WGS sequence"/>
</dbReference>
<keyword evidence="3" id="KW-1185">Reference proteome</keyword>